<dbReference type="Proteomes" id="UP000249633">
    <property type="component" value="Unassembled WGS sequence"/>
</dbReference>
<sequence>MSAVSRLLLRCLGTGLSGLMALGACLPVRAEPAMHWLLSDLPPGVRIVDGRPTDGMADRVLLYLARLHPEQPQIYDLVNVRRAEIMLRQGVEACHGAMMWSPQRGEEFLFVETHRLPPPVLVVRRDHAAQVPRDAAGLVDLGALAQRSGLRGGAVTGRSYGAYLDDWLAHEGQALPRHALPDQAGRLLRMAARDRLDYLFEFDFILRFEQGEDAELQQLVSLPLPGPEALMPAGIMCPRTPWGERVAQRLRLELAQPAAVAERQAGLKRWLTPETEAFYRVQLDGYFRRARQALR</sequence>
<gene>
    <name evidence="1" type="ORF">DI603_09640</name>
</gene>
<dbReference type="SUPFAM" id="SSF53850">
    <property type="entry name" value="Periplasmic binding protein-like II"/>
    <property type="match status" value="1"/>
</dbReference>
<evidence type="ECO:0000313" key="2">
    <source>
        <dbReference type="Proteomes" id="UP000249633"/>
    </source>
</evidence>
<dbReference type="EMBL" id="QFOD01000007">
    <property type="protein sequence ID" value="PZP32927.1"/>
    <property type="molecule type" value="Genomic_DNA"/>
</dbReference>
<evidence type="ECO:0008006" key="3">
    <source>
        <dbReference type="Google" id="ProtNLM"/>
    </source>
</evidence>
<evidence type="ECO:0000313" key="1">
    <source>
        <dbReference type="EMBL" id="PZP32927.1"/>
    </source>
</evidence>
<organism evidence="1 2">
    <name type="scientific">Roseateles depolymerans</name>
    <dbReference type="NCBI Taxonomy" id="76731"/>
    <lineage>
        <taxon>Bacteria</taxon>
        <taxon>Pseudomonadati</taxon>
        <taxon>Pseudomonadota</taxon>
        <taxon>Betaproteobacteria</taxon>
        <taxon>Burkholderiales</taxon>
        <taxon>Sphaerotilaceae</taxon>
        <taxon>Roseateles</taxon>
    </lineage>
</organism>
<proteinExistence type="predicted"/>
<dbReference type="AlphaFoldDB" id="A0A2W5DUU1"/>
<comment type="caution">
    <text evidence="1">The sequence shown here is derived from an EMBL/GenBank/DDBJ whole genome shotgun (WGS) entry which is preliminary data.</text>
</comment>
<name>A0A2W5DUU1_9BURK</name>
<accession>A0A2W5DUU1</accession>
<dbReference type="PROSITE" id="PS51257">
    <property type="entry name" value="PROKAR_LIPOPROTEIN"/>
    <property type="match status" value="1"/>
</dbReference>
<protein>
    <recommendedName>
        <fullName evidence="3">Solute-binding protein family 3/N-terminal domain-containing protein</fullName>
    </recommendedName>
</protein>
<reference evidence="1 2" key="1">
    <citation type="submission" date="2017-08" db="EMBL/GenBank/DDBJ databases">
        <title>Infants hospitalized years apart are colonized by the same room-sourced microbial strains.</title>
        <authorList>
            <person name="Brooks B."/>
            <person name="Olm M.R."/>
            <person name="Firek B.A."/>
            <person name="Baker R."/>
            <person name="Thomas B.C."/>
            <person name="Morowitz M.J."/>
            <person name="Banfield J.F."/>
        </authorList>
    </citation>
    <scope>NUCLEOTIDE SEQUENCE [LARGE SCALE GENOMIC DNA]</scope>
    <source>
        <strain evidence="1">S2_012_000_R2_81</strain>
    </source>
</reference>